<reference evidence="10" key="1">
    <citation type="submission" date="2024-06" db="EMBL/GenBank/DDBJ databases">
        <title>Kribbella sp. strain HUAS MG21 genome sequences.</title>
        <authorList>
            <person name="Mo P."/>
        </authorList>
    </citation>
    <scope>NUCLEOTIDE SEQUENCE</scope>
    <source>
        <strain evidence="10">HUAS MG21</strain>
    </source>
</reference>
<protein>
    <submittedName>
        <fullName evidence="10">Wzz/FepE/Etk N-terminal domain-containing protein</fullName>
    </submittedName>
</protein>
<dbReference type="PANTHER" id="PTHR32309:SF31">
    <property type="entry name" value="CAPSULAR EXOPOLYSACCHARIDE FAMILY"/>
    <property type="match status" value="1"/>
</dbReference>
<dbReference type="AlphaFoldDB" id="A0AAU7TCN0"/>
<proteinExistence type="inferred from homology"/>
<keyword evidence="6 8" id="KW-0472">Membrane</keyword>
<evidence type="ECO:0000256" key="5">
    <source>
        <dbReference type="ARBA" id="ARBA00022989"/>
    </source>
</evidence>
<keyword evidence="4 8" id="KW-0812">Transmembrane</keyword>
<evidence type="ECO:0000259" key="9">
    <source>
        <dbReference type="Pfam" id="PF02706"/>
    </source>
</evidence>
<dbReference type="InterPro" id="IPR003856">
    <property type="entry name" value="LPS_length_determ_N"/>
</dbReference>
<dbReference type="Pfam" id="PF02706">
    <property type="entry name" value="Wzz"/>
    <property type="match status" value="1"/>
</dbReference>
<accession>A0AAU7TCN0</accession>
<evidence type="ECO:0000256" key="1">
    <source>
        <dbReference type="ARBA" id="ARBA00004651"/>
    </source>
</evidence>
<name>A0AAU7TCN0_9ACTN</name>
<comment type="similarity">
    <text evidence="2">Belongs to the CpsC/CapA family.</text>
</comment>
<dbReference type="RefSeq" id="WP_350277227.1">
    <property type="nucleotide sequence ID" value="NZ_CP158165.1"/>
</dbReference>
<comment type="subcellular location">
    <subcellularLocation>
        <location evidence="1">Cell membrane</location>
        <topology evidence="1">Multi-pass membrane protein</topology>
    </subcellularLocation>
</comment>
<evidence type="ECO:0000256" key="4">
    <source>
        <dbReference type="ARBA" id="ARBA00022692"/>
    </source>
</evidence>
<evidence type="ECO:0000256" key="6">
    <source>
        <dbReference type="ARBA" id="ARBA00023136"/>
    </source>
</evidence>
<evidence type="ECO:0000256" key="8">
    <source>
        <dbReference type="SAM" id="Phobius"/>
    </source>
</evidence>
<evidence type="ECO:0000313" key="10">
    <source>
        <dbReference type="EMBL" id="XBV24404.1"/>
    </source>
</evidence>
<sequence length="543" mass="58460">MTNQQYSAPHAATTTGWAEDDDGLFTDERSTAHPPDSLVTLRFLRDAVVRHARIWLLLALIGVTGGLATYFVLPPPHQATARLLVTTREGDDPVKAMATEISLATSRTVAERVIALLKLPQTPDDLLAEYTATNLTDRILEIKASAKTDEQATKLATVIGQTYLVFRREQISLDERPLVKDLTAAQNDLALARQAVIAAGDDPNSPRRPGSPEIARFNAAADKYRFVQAQLLEQATRASKMNSTRMLDAPAPVKVSEKRTLAIKAGTGLIAGLFLGMGFVIVRALISDRLWKRQDIANALGARIRLSTGRPPRRRLPFTTTLRPAQARHPEIRLLSQHLGQRIIWAKRPTPALAVVSVDDVPACALAVAALAVSIADEGKHVLVADLTGTGLLAQKLGVKEYGTRDSRFSDAGRRIDVFLPDPDALPPEGCYLRLGENNRPSGSGDVQLDAAWDVADVVLTLATLSPAIGADHLGSWAARAAVVVTAGRSTTAKVRATGEMVRLAGLEIDSAIVLHADRTDEGVGVTEAEASRPTADLEMFSR</sequence>
<feature type="compositionally biased region" description="Polar residues" evidence="7">
    <location>
        <begin position="1"/>
        <end position="16"/>
    </location>
</feature>
<dbReference type="PANTHER" id="PTHR32309">
    <property type="entry name" value="TYROSINE-PROTEIN KINASE"/>
    <property type="match status" value="1"/>
</dbReference>
<organism evidence="10">
    <name type="scientific">Kribbella sp. HUAS MG21</name>
    <dbReference type="NCBI Taxonomy" id="3160966"/>
    <lineage>
        <taxon>Bacteria</taxon>
        <taxon>Bacillati</taxon>
        <taxon>Actinomycetota</taxon>
        <taxon>Actinomycetes</taxon>
        <taxon>Propionibacteriales</taxon>
        <taxon>Kribbellaceae</taxon>
        <taxon>Kribbella</taxon>
    </lineage>
</organism>
<evidence type="ECO:0000256" key="3">
    <source>
        <dbReference type="ARBA" id="ARBA00022475"/>
    </source>
</evidence>
<feature type="domain" description="Polysaccharide chain length determinant N-terminal" evidence="9">
    <location>
        <begin position="40"/>
        <end position="114"/>
    </location>
</feature>
<feature type="transmembrane region" description="Helical" evidence="8">
    <location>
        <begin position="265"/>
        <end position="286"/>
    </location>
</feature>
<evidence type="ECO:0000256" key="7">
    <source>
        <dbReference type="SAM" id="MobiDB-lite"/>
    </source>
</evidence>
<feature type="region of interest" description="Disordered" evidence="7">
    <location>
        <begin position="1"/>
        <end position="31"/>
    </location>
</feature>
<gene>
    <name evidence="10" type="ORF">ABN611_38335</name>
</gene>
<keyword evidence="5 8" id="KW-1133">Transmembrane helix</keyword>
<evidence type="ECO:0000256" key="2">
    <source>
        <dbReference type="ARBA" id="ARBA00006683"/>
    </source>
</evidence>
<keyword evidence="3" id="KW-1003">Cell membrane</keyword>
<dbReference type="InterPro" id="IPR050445">
    <property type="entry name" value="Bact_polysacc_biosynth/exp"/>
</dbReference>
<dbReference type="EMBL" id="CP158165">
    <property type="protein sequence ID" value="XBV24404.1"/>
    <property type="molecule type" value="Genomic_DNA"/>
</dbReference>
<feature type="transmembrane region" description="Helical" evidence="8">
    <location>
        <begin position="54"/>
        <end position="73"/>
    </location>
</feature>
<dbReference type="GO" id="GO:0005886">
    <property type="term" value="C:plasma membrane"/>
    <property type="evidence" value="ECO:0007669"/>
    <property type="project" value="UniProtKB-SubCell"/>
</dbReference>